<dbReference type="KEGG" id="rmb:K529_005700"/>
<evidence type="ECO:0000313" key="2">
    <source>
        <dbReference type="EMBL" id="ANP40254.1"/>
    </source>
</evidence>
<feature type="region of interest" description="Disordered" evidence="1">
    <location>
        <begin position="357"/>
        <end position="387"/>
    </location>
</feature>
<name>A0A1B1A0X4_9RHOB</name>
<dbReference type="GO" id="GO:0042834">
    <property type="term" value="F:peptidoglycan binding"/>
    <property type="evidence" value="ECO:0007669"/>
    <property type="project" value="InterPro"/>
</dbReference>
<dbReference type="SUPFAM" id="SSF110997">
    <property type="entry name" value="Sporulation related repeat"/>
    <property type="match status" value="1"/>
</dbReference>
<proteinExistence type="predicted"/>
<feature type="compositionally biased region" description="Polar residues" evidence="1">
    <location>
        <begin position="121"/>
        <end position="131"/>
    </location>
</feature>
<dbReference type="Proteomes" id="UP000013243">
    <property type="component" value="Chromosome"/>
</dbReference>
<feature type="compositionally biased region" description="Low complexity" evidence="1">
    <location>
        <begin position="205"/>
        <end position="223"/>
    </location>
</feature>
<organism evidence="2 3">
    <name type="scientific">Tritonibacter mobilis F1926</name>
    <dbReference type="NCBI Taxonomy" id="1265309"/>
    <lineage>
        <taxon>Bacteria</taxon>
        <taxon>Pseudomonadati</taxon>
        <taxon>Pseudomonadota</taxon>
        <taxon>Alphaproteobacteria</taxon>
        <taxon>Rhodobacterales</taxon>
        <taxon>Paracoccaceae</taxon>
        <taxon>Tritonibacter</taxon>
    </lineage>
</organism>
<protein>
    <submittedName>
        <fullName evidence="2">Sporulation protein</fullName>
    </submittedName>
</protein>
<accession>A0A1B1A0X4</accession>
<dbReference type="AlphaFoldDB" id="A0A1B1A0X4"/>
<reference evidence="2 3" key="1">
    <citation type="journal article" date="2016" name="ISME J.">
        <title>Global occurrence and heterogeneity of the Roseobacter-clade species Ruegeria mobilis.</title>
        <authorList>
            <person name="Sonnenschein E."/>
            <person name="Gram L."/>
        </authorList>
    </citation>
    <scope>NUCLEOTIDE SEQUENCE [LARGE SCALE GENOMIC DNA]</scope>
    <source>
        <strain evidence="2 3">F1926</strain>
    </source>
</reference>
<dbReference type="STRING" id="1265309.K529_005700"/>
<dbReference type="EMBL" id="CP015230">
    <property type="protein sequence ID" value="ANP40254.1"/>
    <property type="molecule type" value="Genomic_DNA"/>
</dbReference>
<evidence type="ECO:0000256" key="1">
    <source>
        <dbReference type="SAM" id="MobiDB-lite"/>
    </source>
</evidence>
<gene>
    <name evidence="2" type="ORF">K529_005700</name>
</gene>
<feature type="region of interest" description="Disordered" evidence="1">
    <location>
        <begin position="118"/>
        <end position="233"/>
    </location>
</feature>
<evidence type="ECO:0000313" key="3">
    <source>
        <dbReference type="Proteomes" id="UP000013243"/>
    </source>
</evidence>
<dbReference type="OrthoDB" id="7843142at2"/>
<dbReference type="InterPro" id="IPR036680">
    <property type="entry name" value="SPOR-like_sf"/>
</dbReference>
<sequence>MIEKYGDDPLDRAILLPRLPLLSCAFQASYRHILWGRLMKITTITAVSLILVSGLGSGAFAQLSSKTAQPAEFPPASYQGRQYVDSRGCIFIRAGVDGNVAWIPRVNRARQQLCGAEPSNIAGSTRQQPSAQDPRPDIITLAPDAGRVDEPAPVRVTPPPAVRSRSTAPSTAIKPERTAAMTSTDAKNVALSPARPARATPPKPLRAAAAPAPAAPTVATVPRTRLRKSGDPLAQITPNTRILPVHVYLLRRESEGLQVPAGYRPAWEDDRLNIHRVEQTIRPTVINEQPAVPEGYILAERSDNRMNTRRAQRTQQGDQQMAQVWTDNLPRRQVEQSLDKTPFILWDAKAKYGIVPPRRGGPVTTTRISSRAAPDATLPETSKTPATPRYVRAATLANTEEAKRVARELSAATGLQMRLGTLNRNGQTLKVVLAGPFTAGADQALQRIRAAGFSRARLSK</sequence>